<evidence type="ECO:0000313" key="6">
    <source>
        <dbReference type="WBParaSite" id="PgR015_g126_t01"/>
    </source>
</evidence>
<name>A0A915ATP7_PARUN</name>
<dbReference type="CDD" id="cd21504">
    <property type="entry name" value="PPP2R3A_B-like"/>
    <property type="match status" value="1"/>
</dbReference>
<evidence type="ECO:0000256" key="3">
    <source>
        <dbReference type="SAM" id="MobiDB-lite"/>
    </source>
</evidence>
<feature type="region of interest" description="Disordered" evidence="3">
    <location>
        <begin position="595"/>
        <end position="621"/>
    </location>
</feature>
<dbReference type="Pfam" id="PF17958">
    <property type="entry name" value="EF-hand_13"/>
    <property type="match status" value="1"/>
</dbReference>
<evidence type="ECO:0000256" key="2">
    <source>
        <dbReference type="ARBA" id="ARBA00022837"/>
    </source>
</evidence>
<evidence type="ECO:0000313" key="5">
    <source>
        <dbReference type="Proteomes" id="UP000887569"/>
    </source>
</evidence>
<dbReference type="Gene3D" id="1.10.238.230">
    <property type="match status" value="1"/>
</dbReference>
<keyword evidence="1" id="KW-0479">Metal-binding</keyword>
<accession>A0A915ATP7</accession>
<dbReference type="FunFam" id="1.10.238.10:FF:000025">
    <property type="entry name" value="serine/threonine-protein phosphatase 2A regulatory subunit B'' subunit alpha"/>
    <property type="match status" value="1"/>
</dbReference>
<feature type="compositionally biased region" description="Acidic residues" evidence="3">
    <location>
        <begin position="595"/>
        <end position="614"/>
    </location>
</feature>
<evidence type="ECO:0000259" key="4">
    <source>
        <dbReference type="PROSITE" id="PS50222"/>
    </source>
</evidence>
<dbReference type="GO" id="GO:0005509">
    <property type="term" value="F:calcium ion binding"/>
    <property type="evidence" value="ECO:0007669"/>
    <property type="project" value="InterPro"/>
</dbReference>
<dbReference type="PROSITE" id="PS00018">
    <property type="entry name" value="EF_HAND_1"/>
    <property type="match status" value="1"/>
</dbReference>
<keyword evidence="5" id="KW-1185">Reference proteome</keyword>
<proteinExistence type="predicted"/>
<dbReference type="PANTHER" id="PTHR14095">
    <property type="entry name" value="PHOSPHATASE 2A REGULATORY SUBUNIT-RELATED"/>
    <property type="match status" value="1"/>
</dbReference>
<dbReference type="GO" id="GO:0019888">
    <property type="term" value="F:protein phosphatase regulator activity"/>
    <property type="evidence" value="ECO:0007669"/>
    <property type="project" value="TreeGrafter"/>
</dbReference>
<dbReference type="AlphaFoldDB" id="A0A915ATP7"/>
<reference evidence="6" key="1">
    <citation type="submission" date="2022-11" db="UniProtKB">
        <authorList>
            <consortium name="WormBaseParasite"/>
        </authorList>
    </citation>
    <scope>IDENTIFICATION</scope>
</reference>
<feature type="compositionally biased region" description="Polar residues" evidence="3">
    <location>
        <begin position="61"/>
        <end position="71"/>
    </location>
</feature>
<dbReference type="Proteomes" id="UP000887569">
    <property type="component" value="Unplaced"/>
</dbReference>
<dbReference type="Gene3D" id="1.10.238.220">
    <property type="match status" value="1"/>
</dbReference>
<evidence type="ECO:0000256" key="1">
    <source>
        <dbReference type="ARBA" id="ARBA00022723"/>
    </source>
</evidence>
<dbReference type="FunFam" id="1.10.238.220:FF:000001">
    <property type="entry name" value="Serine/threonine-protein phosphatase 2A regulatory subunit B'' subunit alpha"/>
    <property type="match status" value="1"/>
</dbReference>
<dbReference type="InterPro" id="IPR011992">
    <property type="entry name" value="EF-hand-dom_pair"/>
</dbReference>
<dbReference type="InterPro" id="IPR041534">
    <property type="entry name" value="EF-hand_13"/>
</dbReference>
<feature type="region of interest" description="Disordered" evidence="3">
    <location>
        <begin position="54"/>
        <end position="77"/>
    </location>
</feature>
<dbReference type="InterPro" id="IPR018247">
    <property type="entry name" value="EF_Hand_1_Ca_BS"/>
</dbReference>
<dbReference type="PANTHER" id="PTHR14095:SF0">
    <property type="entry name" value="MIP22305P"/>
    <property type="match status" value="1"/>
</dbReference>
<dbReference type="SUPFAM" id="SSF47473">
    <property type="entry name" value="EF-hand"/>
    <property type="match status" value="2"/>
</dbReference>
<dbReference type="Gene3D" id="1.10.238.10">
    <property type="entry name" value="EF-hand"/>
    <property type="match status" value="1"/>
</dbReference>
<sequence>MRFIRKQHNTEGANISDATVVDCNGNGFAMKHSGADLIKPPDAVSIDCVMAKRLRRKQKSSNEPSSGGSAETRSKRRGKAISHFLATFVRKIFDTQRKEEISYYSRESVAVKNEAQVTIISSNLDKVSLDSVQPRRTEALIVSAQNKDNQQISSPTLLERRNEKNAAATLPPPLLRADAIAPTSSSSVHTPPVPHKIRPVDVPRFYFPRGKPISMAENEAALRRVSDVFNRIGGKVEMIDMIEVCKAAGIPIYWKRAVYDSCCGAQSRPLTLADFSAWWSRMTSTAHDEAARFIYTVAGPHRNYIVKEDLAPLLQDLIESFPGLHFLREAQEFHARYVETVTVRIFWSVNRSWTGQITANELRRSNFLETIRKLETTDDINTITDYFSYEHFYVIYCKFYEIDKDHNLIINKIDMSQHGSGAIPPRVIDRIFSGAVTRSPGGRRVREALETIAYTDFVAFLLAEEDKKHPTSIEYWFRVLDLDGDGFLSLYEMEYFYNGVKSKMDQHNIDSMRFDDVVCNLLDLVRPRQPNVITLSDLKKCSMCTRFFNTFINWVKYYEQESSEGERATVTDGEEELSDWDRYCLEEYEALMADDQENEEPEDINLNLDDDDETMSGSNVSTTVNIPLRDFTDQHHSTALEAL</sequence>
<dbReference type="PROSITE" id="PS50222">
    <property type="entry name" value="EF_HAND_2"/>
    <property type="match status" value="1"/>
</dbReference>
<feature type="domain" description="EF-hand" evidence="4">
    <location>
        <begin position="468"/>
        <end position="503"/>
    </location>
</feature>
<dbReference type="WBParaSite" id="PgR015_g126_t01">
    <property type="protein sequence ID" value="PgR015_g126_t01"/>
    <property type="gene ID" value="PgR015_g126"/>
</dbReference>
<organism evidence="5 6">
    <name type="scientific">Parascaris univalens</name>
    <name type="common">Nematode worm</name>
    <dbReference type="NCBI Taxonomy" id="6257"/>
    <lineage>
        <taxon>Eukaryota</taxon>
        <taxon>Metazoa</taxon>
        <taxon>Ecdysozoa</taxon>
        <taxon>Nematoda</taxon>
        <taxon>Chromadorea</taxon>
        <taxon>Rhabditida</taxon>
        <taxon>Spirurina</taxon>
        <taxon>Ascaridomorpha</taxon>
        <taxon>Ascaridoidea</taxon>
        <taxon>Ascarididae</taxon>
        <taxon>Parascaris</taxon>
    </lineage>
</organism>
<dbReference type="FunFam" id="1.10.238.230:FF:000001">
    <property type="entry name" value="Serine/threonine-protein phosphatase 2A regulatory subunit B'' subunit beta"/>
    <property type="match status" value="1"/>
</dbReference>
<keyword evidence="2" id="KW-0106">Calcium</keyword>
<protein>
    <submittedName>
        <fullName evidence="6">EF-hand domain-containing protein</fullName>
    </submittedName>
</protein>
<dbReference type="GO" id="GO:0000159">
    <property type="term" value="C:protein phosphatase type 2A complex"/>
    <property type="evidence" value="ECO:0007669"/>
    <property type="project" value="TreeGrafter"/>
</dbReference>
<dbReference type="InterPro" id="IPR002048">
    <property type="entry name" value="EF_hand_dom"/>
</dbReference>